<evidence type="ECO:0000313" key="1">
    <source>
        <dbReference type="EMBL" id="MCX5466718.1"/>
    </source>
</evidence>
<reference evidence="1" key="1">
    <citation type="submission" date="2022-11" db="EMBL/GenBank/DDBJ databases">
        <title>Biodiversity and phylogenetic relationships of bacteria.</title>
        <authorList>
            <person name="Machado R.A.R."/>
            <person name="Bhat A."/>
            <person name="Loulou A."/>
            <person name="Kallel S."/>
        </authorList>
    </citation>
    <scope>NUCLEOTIDE SEQUENCE</scope>
    <source>
        <strain evidence="1">A-IN1</strain>
    </source>
</reference>
<protein>
    <recommendedName>
        <fullName evidence="3">DUF4123 domain-containing protein</fullName>
    </recommendedName>
</protein>
<accession>A0A9X3IFF0</accession>
<organism evidence="1 2">
    <name type="scientific">Acinetobacter nematophilus</name>
    <dbReference type="NCBI Taxonomy" id="2994642"/>
    <lineage>
        <taxon>Bacteria</taxon>
        <taxon>Pseudomonadati</taxon>
        <taxon>Pseudomonadota</taxon>
        <taxon>Gammaproteobacteria</taxon>
        <taxon>Moraxellales</taxon>
        <taxon>Moraxellaceae</taxon>
        <taxon>Acinetobacter</taxon>
    </lineage>
</organism>
<dbReference type="RefSeq" id="WP_266129176.1">
    <property type="nucleotide sequence ID" value="NZ_JAPKMY010000001.1"/>
</dbReference>
<name>A0A9X3IFF0_9GAMM</name>
<proteinExistence type="predicted"/>
<dbReference type="EMBL" id="JAPKMY010000001">
    <property type="protein sequence ID" value="MCX5466718.1"/>
    <property type="molecule type" value="Genomic_DNA"/>
</dbReference>
<dbReference type="Proteomes" id="UP001146019">
    <property type="component" value="Unassembled WGS sequence"/>
</dbReference>
<dbReference type="AlphaFoldDB" id="A0A9X3IFF0"/>
<evidence type="ECO:0008006" key="3">
    <source>
        <dbReference type="Google" id="ProtNLM"/>
    </source>
</evidence>
<sequence>MMGENFLQHSMMPLELHSAEWIYQKMQTVFQHRQRLIVLLDQTLVPHIFDDLKNSLRAHHIIYVPLAKGNGYKDTNLFFIEIIDEKILKDIGLQLAEHLFGNFDRANHEYLVHGFGTSDYDNDELNQKFKASLVVQDVESKILFRWYDPRVMIYLDQIFNEPQMNSLLGNFTQWHFIHPTGYFHWENIEQNKLQRKAINKINAQQSLQLDLIEISNIVFSKAHELEQIDHKHLKPQKIVKNLYQAHEQYHIKGYMDLVSYGIYAEVLGQSFMQHPYIQKILQQYWGTEPEKYDFTDAMEFVAEEYWISLKQDLSQFEGNYHG</sequence>
<comment type="caution">
    <text evidence="1">The sequence shown here is derived from an EMBL/GenBank/DDBJ whole genome shotgun (WGS) entry which is preliminary data.</text>
</comment>
<evidence type="ECO:0000313" key="2">
    <source>
        <dbReference type="Proteomes" id="UP001146019"/>
    </source>
</evidence>
<keyword evidence="2" id="KW-1185">Reference proteome</keyword>
<gene>
    <name evidence="1" type="ORF">OSH00_03070</name>
</gene>